<organism evidence="2 3">
    <name type="scientific">Aequorivita soesokkakensis</name>
    <dbReference type="NCBI Taxonomy" id="1385699"/>
    <lineage>
        <taxon>Bacteria</taxon>
        <taxon>Pseudomonadati</taxon>
        <taxon>Bacteroidota</taxon>
        <taxon>Flavobacteriia</taxon>
        <taxon>Flavobacteriales</taxon>
        <taxon>Flavobacteriaceae</taxon>
        <taxon>Aequorivita</taxon>
    </lineage>
</organism>
<proteinExistence type="predicted"/>
<dbReference type="RefSeq" id="WP_068762904.1">
    <property type="nucleotide sequence ID" value="NZ_LXIE01000049.1"/>
</dbReference>
<keyword evidence="1" id="KW-0472">Membrane</keyword>
<dbReference type="Pfam" id="PF05751">
    <property type="entry name" value="FixH"/>
    <property type="match status" value="1"/>
</dbReference>
<dbReference type="Proteomes" id="UP000077552">
    <property type="component" value="Unassembled WGS sequence"/>
</dbReference>
<dbReference type="AlphaFoldDB" id="A0A1A9LAA2"/>
<keyword evidence="1" id="KW-1133">Transmembrane helix</keyword>
<evidence type="ECO:0000313" key="2">
    <source>
        <dbReference type="EMBL" id="OAD90208.1"/>
    </source>
</evidence>
<reference evidence="2 3" key="1">
    <citation type="submission" date="2016-05" db="EMBL/GenBank/DDBJ databases">
        <title>Genome sequencing of Vitellibacter soesokkakensis RSSK-12.</title>
        <authorList>
            <person name="Thevarajoo S."/>
            <person name="Selvaratnam C."/>
            <person name="Goh K.M."/>
            <person name="Chan K.-G."/>
            <person name="Chong C.S."/>
        </authorList>
    </citation>
    <scope>NUCLEOTIDE SEQUENCE [LARGE SCALE GENOMIC DNA]</scope>
    <source>
        <strain evidence="2 3">RSSK-12</strain>
    </source>
</reference>
<dbReference type="EMBL" id="LXIE01000049">
    <property type="protein sequence ID" value="OAD90208.1"/>
    <property type="molecule type" value="Genomic_DNA"/>
</dbReference>
<dbReference type="STRING" id="1385699.A7A78_06580"/>
<gene>
    <name evidence="2" type="ORF">A7A78_06580</name>
</gene>
<keyword evidence="1" id="KW-0812">Transmembrane</keyword>
<protein>
    <submittedName>
        <fullName evidence="2">Cytochrome C oxidase Cbb3</fullName>
    </submittedName>
</protein>
<keyword evidence="3" id="KW-1185">Reference proteome</keyword>
<dbReference type="InterPro" id="IPR008620">
    <property type="entry name" value="FixH"/>
</dbReference>
<comment type="caution">
    <text evidence="2">The sequence shown here is derived from an EMBL/GenBank/DDBJ whole genome shotgun (WGS) entry which is preliminary data.</text>
</comment>
<evidence type="ECO:0000256" key="1">
    <source>
        <dbReference type="SAM" id="Phobius"/>
    </source>
</evidence>
<evidence type="ECO:0000313" key="3">
    <source>
        <dbReference type="Proteomes" id="UP000077552"/>
    </source>
</evidence>
<name>A0A1A9LAA2_9FLAO</name>
<accession>A0A1A9LAA2</accession>
<dbReference type="OrthoDB" id="1493774at2"/>
<feature type="transmembrane region" description="Helical" evidence="1">
    <location>
        <begin position="6"/>
        <end position="25"/>
    </location>
</feature>
<sequence>MKINWGTGLVIGMALFISFILYFVIKISTDKKYDYDLVTEQYYQKEMVFQKEFDAEENSNSLETNISGEKTAEGWMLTFPKNIDYTKIEGTVFLYRPSNKQLDFQLPLKLSSPNLLIPDKRLVAGRWNTIVQWSYEGEDYLYKKEIVY</sequence>